<dbReference type="Proteomes" id="UP000282971">
    <property type="component" value="Unassembled WGS sequence"/>
</dbReference>
<reference evidence="2 3" key="1">
    <citation type="submission" date="2019-01" db="EMBL/GenBank/DDBJ databases">
        <authorList>
            <person name="Chen W.-M."/>
        </authorList>
    </citation>
    <scope>NUCLEOTIDE SEQUENCE [LARGE SCALE GENOMIC DNA]</scope>
    <source>
        <strain evidence="2 3">CCP-7</strain>
    </source>
</reference>
<dbReference type="Gene3D" id="2.40.50.180">
    <property type="entry name" value="CheA-289, Domain 4"/>
    <property type="match status" value="1"/>
</dbReference>
<comment type="caution">
    <text evidence="2">The sequence shown here is derived from an EMBL/GenBank/DDBJ whole genome shotgun (WGS) entry which is preliminary data.</text>
</comment>
<dbReference type="InterPro" id="IPR002545">
    <property type="entry name" value="CheW-lke_dom"/>
</dbReference>
<keyword evidence="3" id="KW-1185">Reference proteome</keyword>
<organism evidence="2 3">
    <name type="scientific">Sphingomonas crocodyli</name>
    <dbReference type="NCBI Taxonomy" id="1979270"/>
    <lineage>
        <taxon>Bacteria</taxon>
        <taxon>Pseudomonadati</taxon>
        <taxon>Pseudomonadota</taxon>
        <taxon>Alphaproteobacteria</taxon>
        <taxon>Sphingomonadales</taxon>
        <taxon>Sphingomonadaceae</taxon>
        <taxon>Sphingomonas</taxon>
    </lineage>
</organism>
<dbReference type="PANTHER" id="PTHR22617:SF23">
    <property type="entry name" value="CHEMOTAXIS PROTEIN CHEW"/>
    <property type="match status" value="1"/>
</dbReference>
<sequence>MARQLITFQIGQQYLGVDIMAIREIRAWTPTTMLPHVPAHVRGVVNLRGTVLPVIDLSARLGWGLTDPTARHVIIVVRIGEQLHGMIVDAVNDIVAIDEATLQPPPALGTGETTSYLEGLVTVEDRMVMVLALDNLSMDLGGVPLPEAA</sequence>
<evidence type="ECO:0000313" key="3">
    <source>
        <dbReference type="Proteomes" id="UP000282971"/>
    </source>
</evidence>
<dbReference type="AlphaFoldDB" id="A0A437M4K1"/>
<dbReference type="GO" id="GO:0006935">
    <property type="term" value="P:chemotaxis"/>
    <property type="evidence" value="ECO:0007669"/>
    <property type="project" value="InterPro"/>
</dbReference>
<name>A0A437M4K1_9SPHN</name>
<dbReference type="GO" id="GO:0007165">
    <property type="term" value="P:signal transduction"/>
    <property type="evidence" value="ECO:0007669"/>
    <property type="project" value="InterPro"/>
</dbReference>
<dbReference type="PANTHER" id="PTHR22617">
    <property type="entry name" value="CHEMOTAXIS SENSOR HISTIDINE KINASE-RELATED"/>
    <property type="match status" value="1"/>
</dbReference>
<dbReference type="GO" id="GO:0005829">
    <property type="term" value="C:cytosol"/>
    <property type="evidence" value="ECO:0007669"/>
    <property type="project" value="TreeGrafter"/>
</dbReference>
<gene>
    <name evidence="2" type="ORF">EOD43_00750</name>
</gene>
<evidence type="ECO:0000313" key="2">
    <source>
        <dbReference type="EMBL" id="RVT92495.1"/>
    </source>
</evidence>
<dbReference type="SMART" id="SM00260">
    <property type="entry name" value="CheW"/>
    <property type="match status" value="1"/>
</dbReference>
<evidence type="ECO:0000259" key="1">
    <source>
        <dbReference type="PROSITE" id="PS50851"/>
    </source>
</evidence>
<dbReference type="PROSITE" id="PS50851">
    <property type="entry name" value="CHEW"/>
    <property type="match status" value="1"/>
</dbReference>
<dbReference type="EMBL" id="SACN01000001">
    <property type="protein sequence ID" value="RVT92495.1"/>
    <property type="molecule type" value="Genomic_DNA"/>
</dbReference>
<dbReference type="InterPro" id="IPR036061">
    <property type="entry name" value="CheW-like_dom_sf"/>
</dbReference>
<dbReference type="InterPro" id="IPR039315">
    <property type="entry name" value="CheW"/>
</dbReference>
<protein>
    <submittedName>
        <fullName evidence="2">Chemotaxis protein CheW</fullName>
    </submittedName>
</protein>
<dbReference type="SUPFAM" id="SSF50341">
    <property type="entry name" value="CheW-like"/>
    <property type="match status" value="1"/>
</dbReference>
<dbReference type="CDD" id="cd00732">
    <property type="entry name" value="CheW"/>
    <property type="match status" value="1"/>
</dbReference>
<dbReference type="Pfam" id="PF01584">
    <property type="entry name" value="CheW"/>
    <property type="match status" value="1"/>
</dbReference>
<dbReference type="OrthoDB" id="3291462at2"/>
<accession>A0A437M4K1</accession>
<feature type="domain" description="CheW-like" evidence="1">
    <location>
        <begin position="2"/>
        <end position="142"/>
    </location>
</feature>
<dbReference type="Gene3D" id="2.30.30.40">
    <property type="entry name" value="SH3 Domains"/>
    <property type="match status" value="1"/>
</dbReference>
<dbReference type="RefSeq" id="WP_127740152.1">
    <property type="nucleotide sequence ID" value="NZ_SACN01000001.1"/>
</dbReference>
<proteinExistence type="predicted"/>